<dbReference type="Proteomes" id="UP000723463">
    <property type="component" value="Unassembled WGS sequence"/>
</dbReference>
<protein>
    <submittedName>
        <fullName evidence="1">Uncharacterized protein</fullName>
    </submittedName>
</protein>
<evidence type="ECO:0000313" key="2">
    <source>
        <dbReference type="Proteomes" id="UP000723463"/>
    </source>
</evidence>
<sequence>TLKKKRWLRDEEVNEVLENMPYRSYEDLVQKVPSMRFMNHAKDMGFLPYQDFQHEKRHRVE</sequence>
<name>A0A9P6EU21_9FUNG</name>
<comment type="caution">
    <text evidence="1">The sequence shown here is derived from an EMBL/GenBank/DDBJ whole genome shotgun (WGS) entry which is preliminary data.</text>
</comment>
<proteinExistence type="predicted"/>
<evidence type="ECO:0000313" key="1">
    <source>
        <dbReference type="EMBL" id="KAF9535222.1"/>
    </source>
</evidence>
<accession>A0A9P6EU21</accession>
<feature type="non-terminal residue" evidence="1">
    <location>
        <position position="1"/>
    </location>
</feature>
<reference evidence="1" key="1">
    <citation type="journal article" date="2020" name="Fungal Divers.">
        <title>Resolving the Mortierellaceae phylogeny through synthesis of multi-gene phylogenetics and phylogenomics.</title>
        <authorList>
            <person name="Vandepol N."/>
            <person name="Liber J."/>
            <person name="Desiro A."/>
            <person name="Na H."/>
            <person name="Kennedy M."/>
            <person name="Barry K."/>
            <person name="Grigoriev I.V."/>
            <person name="Miller A.N."/>
            <person name="O'Donnell K."/>
            <person name="Stajich J.E."/>
            <person name="Bonito G."/>
        </authorList>
    </citation>
    <scope>NUCLEOTIDE SEQUENCE</scope>
    <source>
        <strain evidence="1">NRRL 2591</strain>
    </source>
</reference>
<dbReference type="EMBL" id="JAAAXW010001363">
    <property type="protein sequence ID" value="KAF9535222.1"/>
    <property type="molecule type" value="Genomic_DNA"/>
</dbReference>
<gene>
    <name evidence="1" type="ORF">EC957_001901</name>
</gene>
<keyword evidence="2" id="KW-1185">Reference proteome</keyword>
<organism evidence="1 2">
    <name type="scientific">Mortierella hygrophila</name>
    <dbReference type="NCBI Taxonomy" id="979708"/>
    <lineage>
        <taxon>Eukaryota</taxon>
        <taxon>Fungi</taxon>
        <taxon>Fungi incertae sedis</taxon>
        <taxon>Mucoromycota</taxon>
        <taxon>Mortierellomycotina</taxon>
        <taxon>Mortierellomycetes</taxon>
        <taxon>Mortierellales</taxon>
        <taxon>Mortierellaceae</taxon>
        <taxon>Mortierella</taxon>
    </lineage>
</organism>
<dbReference type="AlphaFoldDB" id="A0A9P6EU21"/>